<dbReference type="KEGG" id="mspg:F6B93_04255"/>
<feature type="transmembrane region" description="Helical" evidence="1">
    <location>
        <begin position="113"/>
        <end position="139"/>
    </location>
</feature>
<accession>A0A975PYR1</accession>
<name>A0A975PYR1_9MYCO</name>
<keyword evidence="1" id="KW-0472">Membrane</keyword>
<protein>
    <recommendedName>
        <fullName evidence="4">DUF2721 domain-containing protein</fullName>
    </recommendedName>
</protein>
<reference evidence="2" key="1">
    <citation type="submission" date="2019-12" db="EMBL/GenBank/DDBJ databases">
        <title>Mycobacterium spongiae sp. nov.</title>
        <authorList>
            <person name="Stinear T."/>
        </authorList>
    </citation>
    <scope>NUCLEOTIDE SEQUENCE</scope>
    <source>
        <strain evidence="2">FSD4b-SM</strain>
    </source>
</reference>
<proteinExistence type="predicted"/>
<keyword evidence="3" id="KW-1185">Reference proteome</keyword>
<keyword evidence="1" id="KW-0812">Transmembrane</keyword>
<sequence>MLIGAAPVLGGLVLGVFAANFFQGADVRGSVKDDLDLLDRIPADQAQRRAELRRSIDLRIDDLIASVDRGHALRDAAITYRGNWRAGLLFVSAVVFAYIWWSVDHSRSDWLSMFLVLIVLAVLAFISTARATFAAMSAYRRSRRHPPRSTA</sequence>
<feature type="transmembrane region" description="Helical" evidence="1">
    <location>
        <begin position="6"/>
        <end position="22"/>
    </location>
</feature>
<evidence type="ECO:0008006" key="4">
    <source>
        <dbReference type="Google" id="ProtNLM"/>
    </source>
</evidence>
<gene>
    <name evidence="2" type="ORF">F6B93_04255</name>
</gene>
<evidence type="ECO:0000313" key="2">
    <source>
        <dbReference type="EMBL" id="QUR69581.1"/>
    </source>
</evidence>
<keyword evidence="1" id="KW-1133">Transmembrane helix</keyword>
<evidence type="ECO:0000313" key="3">
    <source>
        <dbReference type="Proteomes" id="UP000682202"/>
    </source>
</evidence>
<organism evidence="2 3">
    <name type="scientific">Mycobacterium spongiae</name>
    <dbReference type="NCBI Taxonomy" id="886343"/>
    <lineage>
        <taxon>Bacteria</taxon>
        <taxon>Bacillati</taxon>
        <taxon>Actinomycetota</taxon>
        <taxon>Actinomycetes</taxon>
        <taxon>Mycobacteriales</taxon>
        <taxon>Mycobacteriaceae</taxon>
        <taxon>Mycobacterium</taxon>
    </lineage>
</organism>
<evidence type="ECO:0000256" key="1">
    <source>
        <dbReference type="SAM" id="Phobius"/>
    </source>
</evidence>
<dbReference type="Proteomes" id="UP000682202">
    <property type="component" value="Chromosome"/>
</dbReference>
<feature type="transmembrane region" description="Helical" evidence="1">
    <location>
        <begin position="84"/>
        <end position="101"/>
    </location>
</feature>
<dbReference type="EMBL" id="CP046600">
    <property type="protein sequence ID" value="QUR69581.1"/>
    <property type="molecule type" value="Genomic_DNA"/>
</dbReference>
<dbReference type="AlphaFoldDB" id="A0A975PYR1"/>